<comment type="subcellular location">
    <subcellularLocation>
        <location evidence="1 19">Cell inner membrane</location>
    </subcellularLocation>
</comment>
<evidence type="ECO:0000313" key="23">
    <source>
        <dbReference type="Proteomes" id="UP001228044"/>
    </source>
</evidence>
<accession>A0ABT8DXK3</accession>
<evidence type="ECO:0000256" key="2">
    <source>
        <dbReference type="ARBA" id="ARBA00004673"/>
    </source>
</evidence>
<evidence type="ECO:0000256" key="20">
    <source>
        <dbReference type="SAM" id="Phobius"/>
    </source>
</evidence>
<sequence length="308" mass="32790">MSDFFSSAWSWYVAIATVAALIFCLAMLIIASRRKVVPGVDDNSTGHVWDEDLRELNNPLPRWWMVLFVLTIVFAAVYLFAYPGLGSAKGSLSWSSAGEYQAEQAAARQEMSVVYAKFSGKPFEQLAHDASAMAIGERLFANNCAGCHGSDAKGSKGFPNLTDSDWLYGGSPEAIVETITKGRNGVMPPMAAAVGTAEDVRNVANYVLSLSGSPHNAIAAQLGKAKFGACAACHGPTGGGNQALGAPNLRDKIWLHGWGEDAVIAMINQGKNNQMPAHGTRLNPEQIQLLGAYVWSLSQSKLVAANGQ</sequence>
<evidence type="ECO:0000256" key="11">
    <source>
        <dbReference type="ARBA" id="ARBA00022737"/>
    </source>
</evidence>
<dbReference type="SUPFAM" id="SSF46626">
    <property type="entry name" value="Cytochrome c"/>
    <property type="match status" value="2"/>
</dbReference>
<evidence type="ECO:0000259" key="21">
    <source>
        <dbReference type="PROSITE" id="PS51007"/>
    </source>
</evidence>
<dbReference type="Pfam" id="PF13442">
    <property type="entry name" value="Cytochrome_CBB3"/>
    <property type="match status" value="2"/>
</dbReference>
<keyword evidence="9 20" id="KW-0812">Transmembrane</keyword>
<evidence type="ECO:0000313" key="22">
    <source>
        <dbReference type="EMBL" id="MDN3922039.1"/>
    </source>
</evidence>
<dbReference type="NCBIfam" id="TIGR00782">
    <property type="entry name" value="ccoP"/>
    <property type="match status" value="1"/>
</dbReference>
<evidence type="ECO:0000256" key="13">
    <source>
        <dbReference type="ARBA" id="ARBA00022982"/>
    </source>
</evidence>
<dbReference type="InterPro" id="IPR004678">
    <property type="entry name" value="Cyt_c_oxidase_cbb3_su3"/>
</dbReference>
<dbReference type="Gene3D" id="6.10.280.130">
    <property type="match status" value="1"/>
</dbReference>
<keyword evidence="4 19" id="KW-0813">Transport</keyword>
<organism evidence="22 23">
    <name type="scientific">Roseateles violae</name>
    <dbReference type="NCBI Taxonomy" id="3058042"/>
    <lineage>
        <taxon>Bacteria</taxon>
        <taxon>Pseudomonadati</taxon>
        <taxon>Pseudomonadota</taxon>
        <taxon>Betaproteobacteria</taxon>
        <taxon>Burkholderiales</taxon>
        <taxon>Sphaerotilaceae</taxon>
        <taxon>Roseateles</taxon>
    </lineage>
</organism>
<feature type="domain" description="Cytochrome c" evidence="21">
    <location>
        <begin position="218"/>
        <end position="298"/>
    </location>
</feature>
<dbReference type="InterPro" id="IPR036909">
    <property type="entry name" value="Cyt_c-like_dom_sf"/>
</dbReference>
<keyword evidence="15 19" id="KW-0560">Oxidoreductase</keyword>
<evidence type="ECO:0000256" key="14">
    <source>
        <dbReference type="ARBA" id="ARBA00022989"/>
    </source>
</evidence>
<evidence type="ECO:0000256" key="4">
    <source>
        <dbReference type="ARBA" id="ARBA00022448"/>
    </source>
</evidence>
<evidence type="ECO:0000256" key="17">
    <source>
        <dbReference type="ARBA" id="ARBA00023065"/>
    </source>
</evidence>
<reference evidence="22 23" key="1">
    <citation type="submission" date="2023-06" db="EMBL/GenBank/DDBJ databases">
        <title>Pelomonas sp. PFR6 16S ribosomal RNA gene Genome sequencing and assembly.</title>
        <authorList>
            <person name="Woo H."/>
        </authorList>
    </citation>
    <scope>NUCLEOTIDE SEQUENCE [LARGE SCALE GENOMIC DNA]</scope>
    <source>
        <strain evidence="22 23">PFR6</strain>
    </source>
</reference>
<keyword evidence="17 19" id="KW-0406">Ion transport</keyword>
<keyword evidence="16 19" id="KW-0408">Iron</keyword>
<feature type="domain" description="Cytochrome c" evidence="21">
    <location>
        <begin position="131"/>
        <end position="211"/>
    </location>
</feature>
<keyword evidence="18 19" id="KW-0472">Membrane</keyword>
<evidence type="ECO:0000256" key="10">
    <source>
        <dbReference type="ARBA" id="ARBA00022723"/>
    </source>
</evidence>
<comment type="pathway">
    <text evidence="2 19">Energy metabolism; oxidative phosphorylation.</text>
</comment>
<evidence type="ECO:0000256" key="8">
    <source>
        <dbReference type="ARBA" id="ARBA00022660"/>
    </source>
</evidence>
<dbReference type="InterPro" id="IPR038414">
    <property type="entry name" value="CcoP_N_sf"/>
</dbReference>
<keyword evidence="7 19" id="KW-0349">Heme</keyword>
<evidence type="ECO:0000256" key="5">
    <source>
        <dbReference type="ARBA" id="ARBA00022475"/>
    </source>
</evidence>
<evidence type="ECO:0000256" key="3">
    <source>
        <dbReference type="ARBA" id="ARBA00006113"/>
    </source>
</evidence>
<dbReference type="Gene3D" id="1.10.760.10">
    <property type="entry name" value="Cytochrome c-like domain"/>
    <property type="match status" value="2"/>
</dbReference>
<dbReference type="InterPro" id="IPR008168">
    <property type="entry name" value="Cyt_C_IC"/>
</dbReference>
<comment type="similarity">
    <text evidence="3 19">Belongs to the CcoP / FixP family.</text>
</comment>
<dbReference type="PRINTS" id="PR00605">
    <property type="entry name" value="CYTCHROMECIC"/>
</dbReference>
<comment type="subunit">
    <text evidence="19">Component of the cbb3-type cytochrome c oxidase.</text>
</comment>
<comment type="caution">
    <text evidence="22">The sequence shown here is derived from an EMBL/GenBank/DDBJ whole genome shotgun (WGS) entry which is preliminary data.</text>
</comment>
<feature type="transmembrane region" description="Helical" evidence="20">
    <location>
        <begin position="12"/>
        <end position="31"/>
    </location>
</feature>
<keyword evidence="5 19" id="KW-1003">Cell membrane</keyword>
<evidence type="ECO:0000256" key="15">
    <source>
        <dbReference type="ARBA" id="ARBA00023002"/>
    </source>
</evidence>
<keyword evidence="13 19" id="KW-0249">Electron transport</keyword>
<dbReference type="Proteomes" id="UP001228044">
    <property type="component" value="Unassembled WGS sequence"/>
</dbReference>
<dbReference type="PIRSF" id="PIRSF000006">
    <property type="entry name" value="Cbb3-Cox_fixP"/>
    <property type="match status" value="1"/>
</dbReference>
<evidence type="ECO:0000256" key="1">
    <source>
        <dbReference type="ARBA" id="ARBA00004533"/>
    </source>
</evidence>
<keyword evidence="10 19" id="KW-0479">Metal-binding</keyword>
<keyword evidence="6 19" id="KW-0997">Cell inner membrane</keyword>
<dbReference type="PANTHER" id="PTHR33751:SF1">
    <property type="entry name" value="CBB3-TYPE CYTOCHROME C OXIDASE SUBUNIT FIXP"/>
    <property type="match status" value="1"/>
</dbReference>
<dbReference type="Pfam" id="PF14715">
    <property type="entry name" value="FixP_N"/>
    <property type="match status" value="1"/>
</dbReference>
<keyword evidence="11" id="KW-0677">Repeat</keyword>
<evidence type="ECO:0000256" key="16">
    <source>
        <dbReference type="ARBA" id="ARBA00023004"/>
    </source>
</evidence>
<comment type="cofactor">
    <cofactor evidence="19">
        <name>heme c</name>
        <dbReference type="ChEBI" id="CHEBI:61717"/>
    </cofactor>
    <text evidence="19">Binds 2 heme C groups per subunit.</text>
</comment>
<evidence type="ECO:0000256" key="6">
    <source>
        <dbReference type="ARBA" id="ARBA00022519"/>
    </source>
</evidence>
<feature type="transmembrane region" description="Helical" evidence="20">
    <location>
        <begin position="63"/>
        <end position="82"/>
    </location>
</feature>
<dbReference type="InterPro" id="IPR032858">
    <property type="entry name" value="CcoP_N"/>
</dbReference>
<keyword evidence="23" id="KW-1185">Reference proteome</keyword>
<evidence type="ECO:0000256" key="18">
    <source>
        <dbReference type="ARBA" id="ARBA00023136"/>
    </source>
</evidence>
<proteinExistence type="inferred from homology"/>
<dbReference type="InterPro" id="IPR009056">
    <property type="entry name" value="Cyt_c-like_dom"/>
</dbReference>
<keyword evidence="8 19" id="KW-0679">Respiratory chain</keyword>
<dbReference type="RefSeq" id="WP_290360337.1">
    <property type="nucleotide sequence ID" value="NZ_JAUHHC010000004.1"/>
</dbReference>
<dbReference type="EMBL" id="JAUHHC010000004">
    <property type="protein sequence ID" value="MDN3922039.1"/>
    <property type="molecule type" value="Genomic_DNA"/>
</dbReference>
<keyword evidence="14 20" id="KW-1133">Transmembrane helix</keyword>
<evidence type="ECO:0000256" key="7">
    <source>
        <dbReference type="ARBA" id="ARBA00022617"/>
    </source>
</evidence>
<gene>
    <name evidence="22" type="primary">ccoP</name>
    <name evidence="22" type="ORF">QWJ38_17245</name>
</gene>
<protein>
    <recommendedName>
        <fullName evidence="19">Cbb3-type cytochrome c oxidase subunit</fullName>
    </recommendedName>
</protein>
<evidence type="ECO:0000256" key="19">
    <source>
        <dbReference type="PIRNR" id="PIRNR000006"/>
    </source>
</evidence>
<dbReference type="InterPro" id="IPR050597">
    <property type="entry name" value="Cytochrome_c_Oxidase_Subunit"/>
</dbReference>
<evidence type="ECO:0000256" key="12">
    <source>
        <dbReference type="ARBA" id="ARBA00022781"/>
    </source>
</evidence>
<keyword evidence="12 19" id="KW-0375">Hydrogen ion transport</keyword>
<dbReference type="PROSITE" id="PS51007">
    <property type="entry name" value="CYTC"/>
    <property type="match status" value="2"/>
</dbReference>
<name>A0ABT8DXK3_9BURK</name>
<evidence type="ECO:0000256" key="9">
    <source>
        <dbReference type="ARBA" id="ARBA00022692"/>
    </source>
</evidence>
<comment type="function">
    <text evidence="19">C-type cytochrome. Part of the cbb3-type cytochrome c oxidase complex.</text>
</comment>
<dbReference type="PANTHER" id="PTHR33751">
    <property type="entry name" value="CBB3-TYPE CYTOCHROME C OXIDASE SUBUNIT FIXP"/>
    <property type="match status" value="1"/>
</dbReference>